<dbReference type="EMBL" id="BKCJ011277787">
    <property type="protein sequence ID" value="GFD14199.1"/>
    <property type="molecule type" value="Genomic_DNA"/>
</dbReference>
<name>A0A699TZ01_TANCI</name>
<accession>A0A699TZ01</accession>
<sequence>DDALDPLHDIELGADHRFVGAVHVGLGAIRKGVLELIQNPVFTAHVVGAFCLVPERRAAQDELLFRVLEQGSIRAASSSSPDRTWVDWSVSAMLIPAGYFGWPGSLANLMRARRLEQAIHGLIGERVTGRSAVLINGERKPSSKKNRSRRASVLKANARFAVERASLPYDGNRSLSFIAS</sequence>
<reference evidence="1" key="1">
    <citation type="journal article" date="2019" name="Sci. Rep.">
        <title>Draft genome of Tanacetum cinerariifolium, the natural source of mosquito coil.</title>
        <authorList>
            <person name="Yamashiro T."/>
            <person name="Shiraishi A."/>
            <person name="Satake H."/>
            <person name="Nakayama K."/>
        </authorList>
    </citation>
    <scope>NUCLEOTIDE SEQUENCE</scope>
</reference>
<feature type="non-terminal residue" evidence="1">
    <location>
        <position position="180"/>
    </location>
</feature>
<evidence type="ECO:0000313" key="1">
    <source>
        <dbReference type="EMBL" id="GFD14199.1"/>
    </source>
</evidence>
<comment type="caution">
    <text evidence="1">The sequence shown here is derived from an EMBL/GenBank/DDBJ whole genome shotgun (WGS) entry which is preliminary data.</text>
</comment>
<proteinExistence type="predicted"/>
<gene>
    <name evidence="1" type="ORF">Tci_886168</name>
</gene>
<feature type="non-terminal residue" evidence="1">
    <location>
        <position position="1"/>
    </location>
</feature>
<dbReference type="AlphaFoldDB" id="A0A699TZ01"/>
<protein>
    <submittedName>
        <fullName evidence="1">Uncharacterized protein</fullName>
    </submittedName>
</protein>
<organism evidence="1">
    <name type="scientific">Tanacetum cinerariifolium</name>
    <name type="common">Dalmatian daisy</name>
    <name type="synonym">Chrysanthemum cinerariifolium</name>
    <dbReference type="NCBI Taxonomy" id="118510"/>
    <lineage>
        <taxon>Eukaryota</taxon>
        <taxon>Viridiplantae</taxon>
        <taxon>Streptophyta</taxon>
        <taxon>Embryophyta</taxon>
        <taxon>Tracheophyta</taxon>
        <taxon>Spermatophyta</taxon>
        <taxon>Magnoliopsida</taxon>
        <taxon>eudicotyledons</taxon>
        <taxon>Gunneridae</taxon>
        <taxon>Pentapetalae</taxon>
        <taxon>asterids</taxon>
        <taxon>campanulids</taxon>
        <taxon>Asterales</taxon>
        <taxon>Asteraceae</taxon>
        <taxon>Asteroideae</taxon>
        <taxon>Anthemideae</taxon>
        <taxon>Anthemidinae</taxon>
        <taxon>Tanacetum</taxon>
    </lineage>
</organism>